<evidence type="ECO:0000313" key="2">
    <source>
        <dbReference type="Proteomes" id="UP000789525"/>
    </source>
</evidence>
<sequence>MCKEFGHSTVDAFIENGILEYRVMDEIGVERNNEVEIPFVVPGSMMIFRAMNIP</sequence>
<organism evidence="1 2">
    <name type="scientific">Acaulospora colombiana</name>
    <dbReference type="NCBI Taxonomy" id="27376"/>
    <lineage>
        <taxon>Eukaryota</taxon>
        <taxon>Fungi</taxon>
        <taxon>Fungi incertae sedis</taxon>
        <taxon>Mucoromycota</taxon>
        <taxon>Glomeromycotina</taxon>
        <taxon>Glomeromycetes</taxon>
        <taxon>Diversisporales</taxon>
        <taxon>Acaulosporaceae</taxon>
        <taxon>Acaulospora</taxon>
    </lineage>
</organism>
<keyword evidence="2" id="KW-1185">Reference proteome</keyword>
<name>A0ACA9KK13_9GLOM</name>
<reference evidence="1" key="1">
    <citation type="submission" date="2021-06" db="EMBL/GenBank/DDBJ databases">
        <authorList>
            <person name="Kallberg Y."/>
            <person name="Tangrot J."/>
            <person name="Rosling A."/>
        </authorList>
    </citation>
    <scope>NUCLEOTIDE SEQUENCE</scope>
    <source>
        <strain evidence="1">CL356</strain>
    </source>
</reference>
<protein>
    <submittedName>
        <fullName evidence="1">5921_t:CDS:1</fullName>
    </submittedName>
</protein>
<gene>
    <name evidence="1" type="ORF">ACOLOM_LOCUS1899</name>
</gene>
<dbReference type="Proteomes" id="UP000789525">
    <property type="component" value="Unassembled WGS sequence"/>
</dbReference>
<proteinExistence type="predicted"/>
<dbReference type="EMBL" id="CAJVPT010002295">
    <property type="protein sequence ID" value="CAG8478646.1"/>
    <property type="molecule type" value="Genomic_DNA"/>
</dbReference>
<comment type="caution">
    <text evidence="1">The sequence shown here is derived from an EMBL/GenBank/DDBJ whole genome shotgun (WGS) entry which is preliminary data.</text>
</comment>
<accession>A0ACA9KK13</accession>
<evidence type="ECO:0000313" key="1">
    <source>
        <dbReference type="EMBL" id="CAG8478646.1"/>
    </source>
</evidence>